<feature type="binding site" evidence="7 8">
    <location>
        <position position="126"/>
    </location>
    <ligand>
        <name>substrate</name>
    </ligand>
</feature>
<dbReference type="eggNOG" id="COG0259">
    <property type="taxonomic scope" value="Bacteria"/>
</dbReference>
<organism evidence="12 13">
    <name type="scientific">Phycisphaera mikurensis (strain NBRC 102666 / KCTC 22515 / FYK2301M01)</name>
    <dbReference type="NCBI Taxonomy" id="1142394"/>
    <lineage>
        <taxon>Bacteria</taxon>
        <taxon>Pseudomonadati</taxon>
        <taxon>Planctomycetota</taxon>
        <taxon>Phycisphaerae</taxon>
        <taxon>Phycisphaerales</taxon>
        <taxon>Phycisphaeraceae</taxon>
        <taxon>Phycisphaera</taxon>
    </lineage>
</organism>
<comment type="catalytic activity">
    <reaction evidence="7">
        <text>pyridoxamine 5'-phosphate + O2 + H2O = pyridoxal 5'-phosphate + H2O2 + NH4(+)</text>
        <dbReference type="Rhea" id="RHEA:15817"/>
        <dbReference type="ChEBI" id="CHEBI:15377"/>
        <dbReference type="ChEBI" id="CHEBI:15379"/>
        <dbReference type="ChEBI" id="CHEBI:16240"/>
        <dbReference type="ChEBI" id="CHEBI:28938"/>
        <dbReference type="ChEBI" id="CHEBI:58451"/>
        <dbReference type="ChEBI" id="CHEBI:597326"/>
        <dbReference type="EC" id="1.4.3.5"/>
    </reaction>
</comment>
<dbReference type="Gene3D" id="2.30.110.10">
    <property type="entry name" value="Electron Transport, Fmn-binding Protein, Chain A"/>
    <property type="match status" value="1"/>
</dbReference>
<gene>
    <name evidence="7 12" type="primary">pdxH</name>
    <name evidence="12" type="ordered locus">PSMK_01810</name>
</gene>
<dbReference type="Pfam" id="PF01243">
    <property type="entry name" value="PNPOx_N"/>
    <property type="match status" value="1"/>
</dbReference>
<proteinExistence type="inferred from homology"/>
<comment type="similarity">
    <text evidence="1 7">Belongs to the pyridoxamine 5'-phosphate oxidase family.</text>
</comment>
<evidence type="ECO:0000256" key="1">
    <source>
        <dbReference type="ARBA" id="ARBA00007301"/>
    </source>
</evidence>
<feature type="binding site" evidence="7 9">
    <location>
        <position position="78"/>
    </location>
    <ligand>
        <name>FMN</name>
        <dbReference type="ChEBI" id="CHEBI:58210"/>
    </ligand>
</feature>
<dbReference type="EMBL" id="AP012338">
    <property type="protein sequence ID" value="BAM02340.1"/>
    <property type="molecule type" value="Genomic_DNA"/>
</dbReference>
<feature type="binding site" evidence="7 8">
    <location>
        <begin position="186"/>
        <end position="188"/>
    </location>
    <ligand>
        <name>substrate</name>
    </ligand>
</feature>
<evidence type="ECO:0000256" key="8">
    <source>
        <dbReference type="PIRSR" id="PIRSR000190-1"/>
    </source>
</evidence>
<feature type="binding site" evidence="7 9">
    <location>
        <begin position="71"/>
        <end position="72"/>
    </location>
    <ligand>
        <name>FMN</name>
        <dbReference type="ChEBI" id="CHEBI:58210"/>
    </ligand>
</feature>
<dbReference type="PATRIC" id="fig|1142394.8.peg.183"/>
<dbReference type="PIRSF" id="PIRSF000190">
    <property type="entry name" value="Pyd_amn-ph_oxd"/>
    <property type="match status" value="1"/>
</dbReference>
<comment type="function">
    <text evidence="7">Catalyzes the oxidation of either pyridoxine 5'-phosphate (PNP) or pyridoxamine 5'-phosphate (PMP) into pyridoxal 5'-phosphate (PLP).</text>
</comment>
<dbReference type="SUPFAM" id="SSF50475">
    <property type="entry name" value="FMN-binding split barrel"/>
    <property type="match status" value="1"/>
</dbReference>
<comment type="pathway">
    <text evidence="7">Cofactor metabolism; pyridoxal 5'-phosphate salvage; pyridoxal 5'-phosphate from pyridoxine 5'-phosphate: step 1/1.</text>
</comment>
<dbReference type="HOGENOM" id="CLU_032263_2_2_0"/>
<keyword evidence="6 7" id="KW-0664">Pyridoxine biosynthesis</keyword>
<dbReference type="STRING" id="1142394.PSMK_01810"/>
<protein>
    <recommendedName>
        <fullName evidence="7">Pyridoxine/pyridoxamine 5'-phosphate oxidase</fullName>
        <ecNumber evidence="7">1.4.3.5</ecNumber>
    </recommendedName>
    <alternativeName>
        <fullName evidence="7">PNP/PMP oxidase</fullName>
        <shortName evidence="7">PNPOx</shortName>
    </alternativeName>
    <alternativeName>
        <fullName evidence="7">Pyridoxal 5'-phosphate synthase</fullName>
    </alternativeName>
</protein>
<dbReference type="InterPro" id="IPR019740">
    <property type="entry name" value="Pyridox_Oxase_CS"/>
</dbReference>
<feature type="binding site" evidence="7 8">
    <location>
        <position position="122"/>
    </location>
    <ligand>
        <name>substrate</name>
    </ligand>
</feature>
<evidence type="ECO:0000259" key="11">
    <source>
        <dbReference type="Pfam" id="PF10590"/>
    </source>
</evidence>
<dbReference type="InterPro" id="IPR012349">
    <property type="entry name" value="Split_barrel_FMN-bd"/>
</dbReference>
<feature type="binding site" evidence="7 9">
    <location>
        <begin position="55"/>
        <end position="60"/>
    </location>
    <ligand>
        <name>FMN</name>
        <dbReference type="ChEBI" id="CHEBI:58210"/>
    </ligand>
</feature>
<evidence type="ECO:0000256" key="4">
    <source>
        <dbReference type="ARBA" id="ARBA00022643"/>
    </source>
</evidence>
<keyword evidence="4 7" id="KW-0288">FMN</keyword>
<feature type="binding site" evidence="7 9">
    <location>
        <position position="190"/>
    </location>
    <ligand>
        <name>FMN</name>
        <dbReference type="ChEBI" id="CHEBI:58210"/>
    </ligand>
</feature>
<sequence>MRQPYEVPGLTEEAAAGDPFVQFDRWFADAAEAGIKEPNAMTLATVDAGGLPDARVVLLKGVGPEDGFRFYTNKRSRKADELAARAEAALVFYWDALDRSVRVRGRVVELDDAANDAYFAQRPRGSQLGAWVSPQSSIIPDRGHLAAEQARREAEFSGRDVPRPPHWGGYAVMPRAIEFWQGQPSRLHDRLRYERSDGGWSRVRLAP</sequence>
<feature type="domain" description="Pyridoxine 5'-phosphate oxidase dimerisation C-terminal" evidence="11">
    <location>
        <begin position="167"/>
        <end position="207"/>
    </location>
</feature>
<comment type="cofactor">
    <cofactor evidence="7 9">
        <name>FMN</name>
        <dbReference type="ChEBI" id="CHEBI:58210"/>
    </cofactor>
    <text evidence="7 9">Binds 1 FMN per subunit.</text>
</comment>
<dbReference type="Proteomes" id="UP000007881">
    <property type="component" value="Chromosome"/>
</dbReference>
<evidence type="ECO:0000313" key="13">
    <source>
        <dbReference type="Proteomes" id="UP000007881"/>
    </source>
</evidence>
<feature type="binding site" evidence="7 9">
    <location>
        <begin position="135"/>
        <end position="136"/>
    </location>
    <ligand>
        <name>FMN</name>
        <dbReference type="ChEBI" id="CHEBI:58210"/>
    </ligand>
</feature>
<dbReference type="AlphaFoldDB" id="I0IAQ2"/>
<evidence type="ECO:0000256" key="7">
    <source>
        <dbReference type="HAMAP-Rule" id="MF_01629"/>
    </source>
</evidence>
<dbReference type="GO" id="GO:0010181">
    <property type="term" value="F:FMN binding"/>
    <property type="evidence" value="ECO:0007669"/>
    <property type="project" value="UniProtKB-UniRule"/>
</dbReference>
<dbReference type="HAMAP" id="MF_01629">
    <property type="entry name" value="PdxH"/>
    <property type="match status" value="1"/>
</dbReference>
<evidence type="ECO:0000256" key="5">
    <source>
        <dbReference type="ARBA" id="ARBA00023002"/>
    </source>
</evidence>
<comment type="caution">
    <text evidence="7">Lacks conserved residue(s) required for the propagation of feature annotation.</text>
</comment>
<dbReference type="PANTHER" id="PTHR10851:SF0">
    <property type="entry name" value="PYRIDOXINE-5'-PHOSPHATE OXIDASE"/>
    <property type="match status" value="1"/>
</dbReference>
<feature type="binding site" evidence="7 9">
    <location>
        <position position="180"/>
    </location>
    <ligand>
        <name>FMN</name>
        <dbReference type="ChEBI" id="CHEBI:58210"/>
    </ligand>
</feature>
<dbReference type="UniPathway" id="UPA01068">
    <property type="reaction ID" value="UER00304"/>
</dbReference>
<keyword evidence="3 7" id="KW-0285">Flavoprotein</keyword>
<feature type="binding site" evidence="7 8">
    <location>
        <position position="118"/>
    </location>
    <ligand>
        <name>substrate</name>
    </ligand>
</feature>
<dbReference type="NCBIfam" id="TIGR00558">
    <property type="entry name" value="pdxH"/>
    <property type="match status" value="1"/>
</dbReference>
<dbReference type="InterPro" id="IPR019576">
    <property type="entry name" value="Pyridoxamine_oxidase_dimer_C"/>
</dbReference>
<dbReference type="RefSeq" id="WP_014435560.1">
    <property type="nucleotide sequence ID" value="NC_017080.1"/>
</dbReference>
<comment type="subunit">
    <text evidence="2 7">Homodimer.</text>
</comment>
<dbReference type="InterPro" id="IPR011576">
    <property type="entry name" value="Pyridox_Oxase_N"/>
</dbReference>
<comment type="pathway">
    <text evidence="7">Cofactor metabolism; pyridoxal 5'-phosphate salvage; pyridoxal 5'-phosphate from pyridoxamine 5'-phosphate: step 1/1.</text>
</comment>
<dbReference type="KEGG" id="phm:PSMK_01810"/>
<dbReference type="InterPro" id="IPR000659">
    <property type="entry name" value="Pyridox_Oxase"/>
</dbReference>
<dbReference type="GO" id="GO:0004733">
    <property type="term" value="F:pyridoxamine phosphate oxidase activity"/>
    <property type="evidence" value="ECO:0007669"/>
    <property type="project" value="UniProtKB-UniRule"/>
</dbReference>
<dbReference type="GO" id="GO:0008615">
    <property type="term" value="P:pyridoxine biosynthetic process"/>
    <property type="evidence" value="ECO:0007669"/>
    <property type="project" value="UniProtKB-UniRule"/>
</dbReference>
<keyword evidence="13" id="KW-1185">Reference proteome</keyword>
<dbReference type="FunFam" id="2.30.110.10:FF:000020">
    <property type="entry name" value="PNPO isoform 11"/>
    <property type="match status" value="1"/>
</dbReference>
<evidence type="ECO:0000256" key="2">
    <source>
        <dbReference type="ARBA" id="ARBA00011738"/>
    </source>
</evidence>
<dbReference type="PROSITE" id="PS01064">
    <property type="entry name" value="PYRIDOX_OXIDASE"/>
    <property type="match status" value="1"/>
</dbReference>
<evidence type="ECO:0000256" key="6">
    <source>
        <dbReference type="ARBA" id="ARBA00023096"/>
    </source>
</evidence>
<dbReference type="Pfam" id="PF10590">
    <property type="entry name" value="PNP_phzG_C"/>
    <property type="match status" value="1"/>
</dbReference>
<evidence type="ECO:0000256" key="3">
    <source>
        <dbReference type="ARBA" id="ARBA00022630"/>
    </source>
</evidence>
<feature type="domain" description="Pyridoxamine 5'-phosphate oxidase N-terminal" evidence="10">
    <location>
        <begin position="28"/>
        <end position="146"/>
    </location>
</feature>
<evidence type="ECO:0000313" key="12">
    <source>
        <dbReference type="EMBL" id="BAM02340.1"/>
    </source>
</evidence>
<dbReference type="PANTHER" id="PTHR10851">
    <property type="entry name" value="PYRIDOXINE-5-PHOSPHATE OXIDASE"/>
    <property type="match status" value="1"/>
</dbReference>
<name>I0IAQ2_PHYMF</name>
<accession>I0IAQ2</accession>
<feature type="binding site" evidence="8">
    <location>
        <begin position="2"/>
        <end position="5"/>
    </location>
    <ligand>
        <name>substrate</name>
    </ligand>
</feature>
<dbReference type="OrthoDB" id="9780392at2"/>
<evidence type="ECO:0000256" key="9">
    <source>
        <dbReference type="PIRSR" id="PIRSR000190-2"/>
    </source>
</evidence>
<feature type="binding site" evidence="7 8">
    <location>
        <position position="60"/>
    </location>
    <ligand>
        <name>substrate</name>
    </ligand>
</feature>
<keyword evidence="5 7" id="KW-0560">Oxidoreductase</keyword>
<dbReference type="NCBIfam" id="NF004231">
    <property type="entry name" value="PRK05679.1"/>
    <property type="match status" value="1"/>
</dbReference>
<reference evidence="12 13" key="1">
    <citation type="submission" date="2012-02" db="EMBL/GenBank/DDBJ databases">
        <title>Complete genome sequence of Phycisphaera mikurensis NBRC 102666.</title>
        <authorList>
            <person name="Ankai A."/>
            <person name="Hosoyama A."/>
            <person name="Terui Y."/>
            <person name="Sekine M."/>
            <person name="Fukai R."/>
            <person name="Kato Y."/>
            <person name="Nakamura S."/>
            <person name="Yamada-Narita S."/>
            <person name="Kawakoshi A."/>
            <person name="Fukunaga Y."/>
            <person name="Yamazaki S."/>
            <person name="Fujita N."/>
        </authorList>
    </citation>
    <scope>NUCLEOTIDE SEQUENCE [LARGE SCALE GENOMIC DNA]</scope>
    <source>
        <strain evidence="13">NBRC 102666 / KCTC 22515 / FYK2301M01</strain>
    </source>
</reference>
<feature type="binding site" evidence="7 9">
    <location>
        <position position="77"/>
    </location>
    <ligand>
        <name>FMN</name>
        <dbReference type="ChEBI" id="CHEBI:58210"/>
    </ligand>
</feature>
<comment type="catalytic activity">
    <reaction evidence="7">
        <text>pyridoxine 5'-phosphate + O2 = pyridoxal 5'-phosphate + H2O2</text>
        <dbReference type="Rhea" id="RHEA:15149"/>
        <dbReference type="ChEBI" id="CHEBI:15379"/>
        <dbReference type="ChEBI" id="CHEBI:16240"/>
        <dbReference type="ChEBI" id="CHEBI:58589"/>
        <dbReference type="ChEBI" id="CHEBI:597326"/>
        <dbReference type="EC" id="1.4.3.5"/>
    </reaction>
</comment>
<evidence type="ECO:0000259" key="10">
    <source>
        <dbReference type="Pfam" id="PF01243"/>
    </source>
</evidence>
<dbReference type="EC" id="1.4.3.5" evidence="7"/>